<dbReference type="InterPro" id="IPR026444">
    <property type="entry name" value="Secre_tail"/>
</dbReference>
<gene>
    <name evidence="3" type="ORF">SAMN05216167_101290</name>
</gene>
<dbReference type="RefSeq" id="WP_093822681.1">
    <property type="nucleotide sequence ID" value="NZ_FOLQ01000001.1"/>
</dbReference>
<evidence type="ECO:0000313" key="4">
    <source>
        <dbReference type="Proteomes" id="UP000198598"/>
    </source>
</evidence>
<reference evidence="3 4" key="1">
    <citation type="submission" date="2016-10" db="EMBL/GenBank/DDBJ databases">
        <authorList>
            <person name="de Groot N.N."/>
        </authorList>
    </citation>
    <scope>NUCLEOTIDE SEQUENCE [LARGE SCALE GENOMIC DNA]</scope>
    <source>
        <strain evidence="3 4">DSM 26130</strain>
    </source>
</reference>
<dbReference type="NCBIfam" id="TIGR04183">
    <property type="entry name" value="Por_Secre_tail"/>
    <property type="match status" value="1"/>
</dbReference>
<feature type="domain" description="Secretion system C-terminal sorting" evidence="1">
    <location>
        <begin position="1158"/>
        <end position="1220"/>
    </location>
</feature>
<accession>A0A1I1FXS9</accession>
<dbReference type="Proteomes" id="UP000198598">
    <property type="component" value="Unassembled WGS sequence"/>
</dbReference>
<dbReference type="Pfam" id="PF18962">
    <property type="entry name" value="Por_Secre_tail"/>
    <property type="match status" value="1"/>
</dbReference>
<organism evidence="3 4">
    <name type="scientific">Spirosoma endophyticum</name>
    <dbReference type="NCBI Taxonomy" id="662367"/>
    <lineage>
        <taxon>Bacteria</taxon>
        <taxon>Pseudomonadati</taxon>
        <taxon>Bacteroidota</taxon>
        <taxon>Cytophagia</taxon>
        <taxon>Cytophagales</taxon>
        <taxon>Cytophagaceae</taxon>
        <taxon>Spirosoma</taxon>
    </lineage>
</organism>
<dbReference type="InterPro" id="IPR054215">
    <property type="entry name" value="DUF6923"/>
</dbReference>
<dbReference type="SUPFAM" id="SSF63829">
    <property type="entry name" value="Calcium-dependent phosphotriesterase"/>
    <property type="match status" value="1"/>
</dbReference>
<keyword evidence="4" id="KW-1185">Reference proteome</keyword>
<evidence type="ECO:0000313" key="3">
    <source>
        <dbReference type="EMBL" id="SFC01853.1"/>
    </source>
</evidence>
<name>A0A1I1FXS9_9BACT</name>
<dbReference type="OrthoDB" id="953125at2"/>
<evidence type="ECO:0000259" key="2">
    <source>
        <dbReference type="Pfam" id="PF21959"/>
    </source>
</evidence>
<evidence type="ECO:0000259" key="1">
    <source>
        <dbReference type="Pfam" id="PF18962"/>
    </source>
</evidence>
<dbReference type="Pfam" id="PF21959">
    <property type="entry name" value="DUF6923"/>
    <property type="match status" value="1"/>
</dbReference>
<dbReference type="EMBL" id="FOLQ01000001">
    <property type="protein sequence ID" value="SFC01853.1"/>
    <property type="molecule type" value="Genomic_DNA"/>
</dbReference>
<protein>
    <submittedName>
        <fullName evidence="3">Por secretion system C-terminal sorting domain-containing protein</fullName>
    </submittedName>
</protein>
<proteinExistence type="predicted"/>
<dbReference type="STRING" id="662367.SAMN05216167_101290"/>
<feature type="domain" description="DUF6923" evidence="2">
    <location>
        <begin position="78"/>
        <end position="286"/>
    </location>
</feature>
<sequence>MKKIFTLLNLTIFWCLLALLVTHPLHGQPPTFSCASASSYLFAGNTDANGTSLDSDTRVFQVNVLTGVSTLAGGPLLTSGNTSVNAIGYNVKDNYIWGYRRGTNQLVRIASDFTVTTYSITGLPNDVPFNAGDIDANGVLYLYRGAFSNPGAGATLKRIDLNPASANYLKLLSDITLSPVDANRLIIDYAFNPVDGQLYGIDAVDNHLNRINPSTGLVTDLGYTGITDTGKGFGAVFVDNAGTIYASLNTTGRLYKIPNVSTGNATATFLNNGPITNDNDGARCPNAAIPIVTLSGSVLNDANGLTDNTVNGTPVSTLSGNTLYANLVSNGQVLATTPLTNGTYSFTGVSVNSSYTVVVSNSVSAIGSAPPSTTLTGGVVHTGGNIGTGAGSDGTPDGRLAVTVATSNISNINFGINRIPVVVAAVDTPRPNPVGTATVPISSTVFSGTDPEDGSYPTNLTGRTVTLTPATNGTLYYNSTAVSSTQVITNFDPTKLSLDPTATGATTGTSGASPDPTFTYAVSDNAGVVSVPAVVRVPFTAYTLSGNVLNDGNGLTDGLVNTSGTGALTPVNGTSLDGAQLYATLVSSNGTALATVPVTATGTYSFSDVGNGIYSVVLSTNSSGSTTASLPASYTNTGEHLGTGTGSDGIINGILTNLTIAGASVNNANFGIDKKPVVVAAVDTPRPNPGGSTPTPISSTVFSGSDLEDGTYPANLTGRTVTLTPATNGTLYYNSTAVSSTQVITNFDPTKLSLNPTATGATTGTSGASPDPTFTYAVNDNAGVTSVPAVVRVPFTAFSRTISGNVLNDSNGLVDNTVNGSGVNGPALPVYVSLVQNGTIMATVPVTVTGTYSFTGATSNTSYTVVLTTNPAGSSTPGVPTGYVNTGETIGTGVGSDGTPNGVQVVAVGTSSVSDVNFGIEQLPTTGGGVNTVVNAGGATPVTVPANTFTNTTLSRDVVPGTVTSIRITAFPSNTTSLTINGTVYSATSAEFSGGSPAGVIVATDGNGNPTVPILVNPTIDTNPVSIPFKAIDNAGKESTNTGTAVLNFTSPMPVNLVSFQGKWIENTGNTLNWTTSWEKNNDHFDVQSSTNAKSFETIGRVAGKGTIEALQTYTFVDTHPQSELTYYRLKQVDLGGAFNYSQIIGIRRDDPGQMLVVYPNPTSDKLKLTLTNQIVSETTLYSLAGQLVLHQLGNTSLVDVQSLPTGLYVIEVKTVSGALYRQRFMKQ</sequence>
<dbReference type="AlphaFoldDB" id="A0A1I1FXS9"/>